<dbReference type="InterPro" id="IPR007751">
    <property type="entry name" value="DUF676_lipase-like"/>
</dbReference>
<dbReference type="PANTHER" id="PTHR37574">
    <property type="entry name" value="LIPASE B"/>
    <property type="match status" value="1"/>
</dbReference>
<comment type="caution">
    <text evidence="4">The sequence shown here is derived from an EMBL/GenBank/DDBJ whole genome shotgun (WGS) entry which is preliminary data.</text>
</comment>
<dbReference type="EMBL" id="MU167231">
    <property type="protein sequence ID" value="KAG0149069.1"/>
    <property type="molecule type" value="Genomic_DNA"/>
</dbReference>
<dbReference type="InterPro" id="IPR029058">
    <property type="entry name" value="AB_hydrolase_fold"/>
</dbReference>
<accession>A0A9P6NNB9</accession>
<dbReference type="Proteomes" id="UP000886653">
    <property type="component" value="Unassembled WGS sequence"/>
</dbReference>
<reference evidence="4" key="1">
    <citation type="submission" date="2013-11" db="EMBL/GenBank/DDBJ databases">
        <title>Genome sequence of the fusiform rust pathogen reveals effectors for host alternation and coevolution with pine.</title>
        <authorList>
            <consortium name="DOE Joint Genome Institute"/>
            <person name="Smith K."/>
            <person name="Pendleton A."/>
            <person name="Kubisiak T."/>
            <person name="Anderson C."/>
            <person name="Salamov A."/>
            <person name="Aerts A."/>
            <person name="Riley R."/>
            <person name="Clum A."/>
            <person name="Lindquist E."/>
            <person name="Ence D."/>
            <person name="Campbell M."/>
            <person name="Kronenberg Z."/>
            <person name="Feau N."/>
            <person name="Dhillon B."/>
            <person name="Hamelin R."/>
            <person name="Burleigh J."/>
            <person name="Smith J."/>
            <person name="Yandell M."/>
            <person name="Nelson C."/>
            <person name="Grigoriev I."/>
            <person name="Davis J."/>
        </authorList>
    </citation>
    <scope>NUCLEOTIDE SEQUENCE</scope>
    <source>
        <strain evidence="4">G11</strain>
    </source>
</reference>
<sequence>MKLSIASIACLGLLVTASARITIKRRNDVSLTRHHPRGKDGLVDASSTSMRRRGLLNSLTSSPLSGLSGGNSGGVLGGLTHGLTGSANTGGLNGLTQGLTGGGPDGGSGGFLNKFLDNIPGHGQAEGNNKGYTDGLLHGVPEYDTCKLDGEIPQSRPGDAPFTQGVNSYEKALACKGRTNGEKGTVLLIPCTAGGGEEVYATSPYGIKLPNMGFRVCWLEVPSHSLGDMQLVGEFVAYAVQRLASQTSGGRISLFGYSQGGTNAQFALMAFPSIRSLIINFIALSAPLKGTVSTQAVCPAMTALGGCFPALLQMKRDSRYIAALNSRADANSGYAALVPSTSIYTRNDDLVMPAVGNPDGASWLEGAANIGVQEACGLQYVVEHFSMLTDGAAFALVTDALLHGRPTSLKTFDRRSCSGQIDSALGFASRLPAHLKLTSNAFLGNPTQTLGRVVKSLTSLRVTAEPLLQPFLCQRGYATDCAAKAGFCKTEQTQPLLKGLGLPSAVNGASNLISGVTGDTPGLLQGLHL</sequence>
<organism evidence="4 5">
    <name type="scientific">Cronartium quercuum f. sp. fusiforme G11</name>
    <dbReference type="NCBI Taxonomy" id="708437"/>
    <lineage>
        <taxon>Eukaryota</taxon>
        <taxon>Fungi</taxon>
        <taxon>Dikarya</taxon>
        <taxon>Basidiomycota</taxon>
        <taxon>Pucciniomycotina</taxon>
        <taxon>Pucciniomycetes</taxon>
        <taxon>Pucciniales</taxon>
        <taxon>Coleosporiaceae</taxon>
        <taxon>Cronartium</taxon>
    </lineage>
</organism>
<proteinExistence type="inferred from homology"/>
<dbReference type="PANTHER" id="PTHR37574:SF1">
    <property type="entry name" value="LIPASE B"/>
    <property type="match status" value="1"/>
</dbReference>
<evidence type="ECO:0000256" key="1">
    <source>
        <dbReference type="ARBA" id="ARBA00007920"/>
    </source>
</evidence>
<comment type="similarity">
    <text evidence="1">Belongs to the putative lipase ROG1 family.</text>
</comment>
<dbReference type="SUPFAM" id="SSF53474">
    <property type="entry name" value="alpha/beta-Hydrolases"/>
    <property type="match status" value="1"/>
</dbReference>
<dbReference type="OrthoDB" id="4605274at2759"/>
<feature type="signal peptide" evidence="2">
    <location>
        <begin position="1"/>
        <end position="19"/>
    </location>
</feature>
<evidence type="ECO:0000256" key="2">
    <source>
        <dbReference type="SAM" id="SignalP"/>
    </source>
</evidence>
<dbReference type="InterPro" id="IPR053228">
    <property type="entry name" value="Stereospecific_Lipase"/>
</dbReference>
<evidence type="ECO:0000259" key="3">
    <source>
        <dbReference type="Pfam" id="PF05057"/>
    </source>
</evidence>
<dbReference type="Pfam" id="PF05057">
    <property type="entry name" value="DUF676"/>
    <property type="match status" value="1"/>
</dbReference>
<evidence type="ECO:0000313" key="4">
    <source>
        <dbReference type="EMBL" id="KAG0149069.1"/>
    </source>
</evidence>
<name>A0A9P6NNB9_9BASI</name>
<keyword evidence="5" id="KW-1185">Reference proteome</keyword>
<protein>
    <recommendedName>
        <fullName evidence="3">DUF676 domain-containing protein</fullName>
    </recommendedName>
</protein>
<evidence type="ECO:0000313" key="5">
    <source>
        <dbReference type="Proteomes" id="UP000886653"/>
    </source>
</evidence>
<feature type="domain" description="DUF676" evidence="3">
    <location>
        <begin position="225"/>
        <end position="297"/>
    </location>
</feature>
<dbReference type="AlphaFoldDB" id="A0A9P6NNB9"/>
<gene>
    <name evidence="4" type="ORF">CROQUDRAFT_654166</name>
</gene>
<feature type="chain" id="PRO_5040397510" description="DUF676 domain-containing protein" evidence="2">
    <location>
        <begin position="20"/>
        <end position="529"/>
    </location>
</feature>
<keyword evidence="2" id="KW-0732">Signal</keyword>
<dbReference type="Gene3D" id="3.40.50.1820">
    <property type="entry name" value="alpha/beta hydrolase"/>
    <property type="match status" value="1"/>
</dbReference>